<dbReference type="InterPro" id="IPR043502">
    <property type="entry name" value="DNA/RNA_pol_sf"/>
</dbReference>
<dbReference type="PANTHER" id="PTHR11439:SF495">
    <property type="entry name" value="REVERSE TRANSCRIPTASE, RNA-DEPENDENT DNA POLYMERASE-RELATED"/>
    <property type="match status" value="1"/>
</dbReference>
<dbReference type="PANTHER" id="PTHR11439">
    <property type="entry name" value="GAG-POL-RELATED RETROTRANSPOSON"/>
    <property type="match status" value="1"/>
</dbReference>
<name>A0ABQ5B8L2_9ASTR</name>
<evidence type="ECO:0000313" key="3">
    <source>
        <dbReference type="EMBL" id="GJT10853.1"/>
    </source>
</evidence>
<organism evidence="3 4">
    <name type="scientific">Tanacetum coccineum</name>
    <dbReference type="NCBI Taxonomy" id="301880"/>
    <lineage>
        <taxon>Eukaryota</taxon>
        <taxon>Viridiplantae</taxon>
        <taxon>Streptophyta</taxon>
        <taxon>Embryophyta</taxon>
        <taxon>Tracheophyta</taxon>
        <taxon>Spermatophyta</taxon>
        <taxon>Magnoliopsida</taxon>
        <taxon>eudicotyledons</taxon>
        <taxon>Gunneridae</taxon>
        <taxon>Pentapetalae</taxon>
        <taxon>asterids</taxon>
        <taxon>campanulids</taxon>
        <taxon>Asterales</taxon>
        <taxon>Asteraceae</taxon>
        <taxon>Asteroideae</taxon>
        <taxon>Anthemideae</taxon>
        <taxon>Anthemidinae</taxon>
        <taxon>Tanacetum</taxon>
    </lineage>
</organism>
<feature type="region of interest" description="Disordered" evidence="1">
    <location>
        <begin position="16"/>
        <end position="50"/>
    </location>
</feature>
<gene>
    <name evidence="3" type="ORF">Tco_0857895</name>
</gene>
<keyword evidence="4" id="KW-1185">Reference proteome</keyword>
<protein>
    <submittedName>
        <fullName evidence="3">Retrovirus-related pol polyprotein from transposon TNT 1-94</fullName>
    </submittedName>
</protein>
<dbReference type="Proteomes" id="UP001151760">
    <property type="component" value="Unassembled WGS sequence"/>
</dbReference>
<evidence type="ECO:0000313" key="4">
    <source>
        <dbReference type="Proteomes" id="UP001151760"/>
    </source>
</evidence>
<dbReference type="EMBL" id="BQNB010013020">
    <property type="protein sequence ID" value="GJT10853.1"/>
    <property type="molecule type" value="Genomic_DNA"/>
</dbReference>
<feature type="compositionally biased region" description="Polar residues" evidence="1">
    <location>
        <begin position="41"/>
        <end position="50"/>
    </location>
</feature>
<reference evidence="3" key="2">
    <citation type="submission" date="2022-01" db="EMBL/GenBank/DDBJ databases">
        <authorList>
            <person name="Yamashiro T."/>
            <person name="Shiraishi A."/>
            <person name="Satake H."/>
            <person name="Nakayama K."/>
        </authorList>
    </citation>
    <scope>NUCLEOTIDE SEQUENCE</scope>
</reference>
<evidence type="ECO:0000256" key="1">
    <source>
        <dbReference type="SAM" id="MobiDB-lite"/>
    </source>
</evidence>
<sequence length="337" mass="37713">MFDEYFNPSKSVVSFSPSAAAPIPNDTTSTLSSTTIDQDAPSASTSPTLETESLVISEGVEEQIQPAQFDNDPFLDILTSEPIKQDEFGGVLKNKARLVAKGYRQEEGIDFEESFSPVARIKAIRIFIANVANKNITIYQMDVKSTFLNGKLHEEVYVSQPEGCVDQDNPTYMYKLKKAIYGLKQAPRACLCDIFTDIMSFKFKMSMMGKMSFSLGLQISQSPSDIFINQTKYALEILKKYGMDSSDPVDTPMVDRTKLDEDLQGTPVDATLCMCARYQAKPTKKHLHAIKQIFRYLRDTMNMGLWYSKDTSIALIAYADADHAECQDTRRSTFGSA</sequence>
<reference evidence="3" key="1">
    <citation type="journal article" date="2022" name="Int. J. Mol. Sci.">
        <title>Draft Genome of Tanacetum Coccineum: Genomic Comparison of Closely Related Tanacetum-Family Plants.</title>
        <authorList>
            <person name="Yamashiro T."/>
            <person name="Shiraishi A."/>
            <person name="Nakayama K."/>
            <person name="Satake H."/>
        </authorList>
    </citation>
    <scope>NUCLEOTIDE SEQUENCE</scope>
</reference>
<proteinExistence type="predicted"/>
<dbReference type="SUPFAM" id="SSF56672">
    <property type="entry name" value="DNA/RNA polymerases"/>
    <property type="match status" value="1"/>
</dbReference>
<evidence type="ECO:0000259" key="2">
    <source>
        <dbReference type="Pfam" id="PF07727"/>
    </source>
</evidence>
<dbReference type="Pfam" id="PF07727">
    <property type="entry name" value="RVT_2"/>
    <property type="match status" value="1"/>
</dbReference>
<feature type="compositionally biased region" description="Low complexity" evidence="1">
    <location>
        <begin position="16"/>
        <end position="35"/>
    </location>
</feature>
<accession>A0ABQ5B8L2</accession>
<dbReference type="InterPro" id="IPR013103">
    <property type="entry name" value="RVT_2"/>
</dbReference>
<comment type="caution">
    <text evidence="3">The sequence shown here is derived from an EMBL/GenBank/DDBJ whole genome shotgun (WGS) entry which is preliminary data.</text>
</comment>
<feature type="domain" description="Reverse transcriptase Ty1/copia-type" evidence="2">
    <location>
        <begin position="86"/>
        <end position="190"/>
    </location>
</feature>